<dbReference type="InterPro" id="IPR001789">
    <property type="entry name" value="Sig_transdc_resp-reg_receiver"/>
</dbReference>
<evidence type="ECO:0000256" key="2">
    <source>
        <dbReference type="PROSITE-ProRule" id="PRU00169"/>
    </source>
</evidence>
<keyword evidence="5" id="KW-1185">Reference proteome</keyword>
<evidence type="ECO:0000313" key="4">
    <source>
        <dbReference type="EMBL" id="MBB3898900.1"/>
    </source>
</evidence>
<dbReference type="GO" id="GO:0005829">
    <property type="term" value="C:cytosol"/>
    <property type="evidence" value="ECO:0007669"/>
    <property type="project" value="TreeGrafter"/>
</dbReference>
<dbReference type="PANTHER" id="PTHR48111">
    <property type="entry name" value="REGULATOR OF RPOS"/>
    <property type="match status" value="1"/>
</dbReference>
<dbReference type="SUPFAM" id="SSF52172">
    <property type="entry name" value="CheY-like"/>
    <property type="match status" value="1"/>
</dbReference>
<keyword evidence="1" id="KW-0238">DNA-binding</keyword>
<dbReference type="Gene3D" id="1.20.140.160">
    <property type="match status" value="1"/>
</dbReference>
<dbReference type="Pfam" id="PF00072">
    <property type="entry name" value="Response_reg"/>
    <property type="match status" value="1"/>
</dbReference>
<dbReference type="PANTHER" id="PTHR48111:SF38">
    <property type="entry name" value="TWO-COMPONENT RESPONSE REGULATOR"/>
    <property type="match status" value="1"/>
</dbReference>
<dbReference type="InterPro" id="IPR039420">
    <property type="entry name" value="WalR-like"/>
</dbReference>
<dbReference type="RefSeq" id="WP_184384135.1">
    <property type="nucleotide sequence ID" value="NZ_JACIDJ010000003.1"/>
</dbReference>
<dbReference type="GO" id="GO:0006355">
    <property type="term" value="P:regulation of DNA-templated transcription"/>
    <property type="evidence" value="ECO:0007669"/>
    <property type="project" value="TreeGrafter"/>
</dbReference>
<dbReference type="InterPro" id="IPR053866">
    <property type="entry name" value="PhyR_sigma2"/>
</dbReference>
<dbReference type="PROSITE" id="PS50110">
    <property type="entry name" value="RESPONSE_REGULATORY"/>
    <property type="match status" value="1"/>
</dbReference>
<gene>
    <name evidence="4" type="ORF">GGQ83_002343</name>
</gene>
<proteinExistence type="predicted"/>
<dbReference type="GO" id="GO:0032993">
    <property type="term" value="C:protein-DNA complex"/>
    <property type="evidence" value="ECO:0007669"/>
    <property type="project" value="TreeGrafter"/>
</dbReference>
<sequence>MSATQQELIAALPYARRFARALTGSQGEGDGLVGRAIPRMPQDLPPRLGFYAAITQLMRDHPQRDAPGLTLVQRQLLLLTALEEVTLADAARVLDMTPDQAAEEVRQARHDLRQVAATDILIIEDEPVIAMDLQMLVQGCGHRVAGVAMTEREAVRLAHERPVGLILADVNLGRGGSGISAVRTIMESTITPVIFVTAYPELLLTAEGIEPAFIVRKPFDPLSLAIATYQAVHAGRVPIP</sequence>
<dbReference type="Pfam" id="PF22233">
    <property type="entry name" value="PhyR_sigma-like"/>
    <property type="match status" value="1"/>
</dbReference>
<dbReference type="NCBIfam" id="NF006623">
    <property type="entry name" value="PRK09191.1"/>
    <property type="match status" value="1"/>
</dbReference>
<dbReference type="GO" id="GO:0000156">
    <property type="term" value="F:phosphorelay response regulator activity"/>
    <property type="evidence" value="ECO:0007669"/>
    <property type="project" value="TreeGrafter"/>
</dbReference>
<dbReference type="InterPro" id="IPR011006">
    <property type="entry name" value="CheY-like_superfamily"/>
</dbReference>
<reference evidence="4 5" key="1">
    <citation type="submission" date="2020-08" db="EMBL/GenBank/DDBJ databases">
        <title>Genomic Encyclopedia of Type Strains, Phase IV (KMG-IV): sequencing the most valuable type-strain genomes for metagenomic binning, comparative biology and taxonomic classification.</title>
        <authorList>
            <person name="Goeker M."/>
        </authorList>
    </citation>
    <scope>NUCLEOTIDE SEQUENCE [LARGE SCALE GENOMIC DNA]</scope>
    <source>
        <strain evidence="4 5">DSM 19979</strain>
    </source>
</reference>
<feature type="domain" description="Response regulatory" evidence="3">
    <location>
        <begin position="119"/>
        <end position="232"/>
    </location>
</feature>
<evidence type="ECO:0000259" key="3">
    <source>
        <dbReference type="PROSITE" id="PS50110"/>
    </source>
</evidence>
<name>A0A840AEM2_9PROT</name>
<dbReference type="SMART" id="SM00448">
    <property type="entry name" value="REC"/>
    <property type="match status" value="1"/>
</dbReference>
<dbReference type="GO" id="GO:0000976">
    <property type="term" value="F:transcription cis-regulatory region binding"/>
    <property type="evidence" value="ECO:0007669"/>
    <property type="project" value="TreeGrafter"/>
</dbReference>
<accession>A0A840AEM2</accession>
<evidence type="ECO:0000313" key="5">
    <source>
        <dbReference type="Proteomes" id="UP000553193"/>
    </source>
</evidence>
<dbReference type="AlphaFoldDB" id="A0A840AEM2"/>
<evidence type="ECO:0000256" key="1">
    <source>
        <dbReference type="ARBA" id="ARBA00023125"/>
    </source>
</evidence>
<dbReference type="InterPro" id="IPR053867">
    <property type="entry name" value="PhyR_sigma4"/>
</dbReference>
<keyword evidence="2" id="KW-0597">Phosphoprotein</keyword>
<dbReference type="Proteomes" id="UP000553193">
    <property type="component" value="Unassembled WGS sequence"/>
</dbReference>
<dbReference type="Pfam" id="PF22029">
    <property type="entry name" value="PhyR_sigma2"/>
    <property type="match status" value="1"/>
</dbReference>
<dbReference type="EMBL" id="JACIDJ010000003">
    <property type="protein sequence ID" value="MBB3898900.1"/>
    <property type="molecule type" value="Genomic_DNA"/>
</dbReference>
<feature type="modified residue" description="4-aspartylphosphate" evidence="2">
    <location>
        <position position="169"/>
    </location>
</feature>
<protein>
    <submittedName>
        <fullName evidence="4">CheY-like chemotaxis protein</fullName>
    </submittedName>
</protein>
<dbReference type="Gene3D" id="3.40.50.2300">
    <property type="match status" value="1"/>
</dbReference>
<comment type="caution">
    <text evidence="4">The sequence shown here is derived from an EMBL/GenBank/DDBJ whole genome shotgun (WGS) entry which is preliminary data.</text>
</comment>
<organism evidence="4 5">
    <name type="scientific">Roseococcus suduntuyensis</name>
    <dbReference type="NCBI Taxonomy" id="455361"/>
    <lineage>
        <taxon>Bacteria</taxon>
        <taxon>Pseudomonadati</taxon>
        <taxon>Pseudomonadota</taxon>
        <taxon>Alphaproteobacteria</taxon>
        <taxon>Acetobacterales</taxon>
        <taxon>Roseomonadaceae</taxon>
        <taxon>Roseococcus</taxon>
    </lineage>
</organism>